<dbReference type="Proteomes" id="UP000316030">
    <property type="component" value="Unassembled WGS sequence"/>
</dbReference>
<dbReference type="PROSITE" id="PS51635">
    <property type="entry name" value="PNPLA"/>
    <property type="match status" value="1"/>
</dbReference>
<keyword evidence="2 4" id="KW-0442">Lipid degradation</keyword>
<feature type="domain" description="PNPLA" evidence="6">
    <location>
        <begin position="16"/>
        <end position="263"/>
    </location>
</feature>
<keyword evidence="5" id="KW-0812">Transmembrane</keyword>
<dbReference type="Pfam" id="PF01734">
    <property type="entry name" value="Patatin"/>
    <property type="match status" value="1"/>
</dbReference>
<evidence type="ECO:0000259" key="6">
    <source>
        <dbReference type="PROSITE" id="PS51635"/>
    </source>
</evidence>
<dbReference type="GO" id="GO:0016787">
    <property type="term" value="F:hydrolase activity"/>
    <property type="evidence" value="ECO:0007669"/>
    <property type="project" value="UniProtKB-UniRule"/>
</dbReference>
<keyword evidence="5" id="KW-0472">Membrane</keyword>
<dbReference type="RefSeq" id="WP_221930575.1">
    <property type="nucleotide sequence ID" value="NZ_FXTO01000060.1"/>
</dbReference>
<proteinExistence type="predicted"/>
<gene>
    <name evidence="7" type="ORF">SAMN06265173_1603</name>
</gene>
<dbReference type="InterPro" id="IPR050301">
    <property type="entry name" value="NTE"/>
</dbReference>
<evidence type="ECO:0000256" key="3">
    <source>
        <dbReference type="ARBA" id="ARBA00023098"/>
    </source>
</evidence>
<evidence type="ECO:0000256" key="4">
    <source>
        <dbReference type="PROSITE-ProRule" id="PRU01161"/>
    </source>
</evidence>
<evidence type="ECO:0000256" key="1">
    <source>
        <dbReference type="ARBA" id="ARBA00022801"/>
    </source>
</evidence>
<keyword evidence="5" id="KW-1133">Transmembrane helix</keyword>
<feature type="transmembrane region" description="Helical" evidence="5">
    <location>
        <begin position="99"/>
        <end position="120"/>
    </location>
</feature>
<evidence type="ECO:0000256" key="5">
    <source>
        <dbReference type="SAM" id="Phobius"/>
    </source>
</evidence>
<organism evidence="7 8">
    <name type="scientific">Thalassovita litoralis</name>
    <dbReference type="NCBI Taxonomy" id="1010611"/>
    <lineage>
        <taxon>Bacteria</taxon>
        <taxon>Pseudomonadati</taxon>
        <taxon>Pseudomonadota</taxon>
        <taxon>Alphaproteobacteria</taxon>
        <taxon>Rhodobacterales</taxon>
        <taxon>Roseobacteraceae</taxon>
        <taxon>Thalassovita</taxon>
    </lineage>
</organism>
<feature type="active site" description="Proton acceptor" evidence="4">
    <location>
        <position position="250"/>
    </location>
</feature>
<dbReference type="PANTHER" id="PTHR14226:SF29">
    <property type="entry name" value="NEUROPATHY TARGET ESTERASE SWS"/>
    <property type="match status" value="1"/>
</dbReference>
<evidence type="ECO:0000313" key="7">
    <source>
        <dbReference type="EMBL" id="SMO99738.1"/>
    </source>
</evidence>
<sequence>MDKPNPQTETMKFGLALSGGGSRAAAFHLGCMRALNDRGILDDVRVISTVSGGSVIGAMWAYSDEDFGEFDKRMQKVLRKGLKRGILRYTFLSSVTPKIVATIVTSGALAAVISLLRSLLSVLRIVGLRSSQLQTVMSALQAPFPRFASRTTAFSKFLEKELFEGMMLGDVKRKGLSVVINATELRTQSAYRYGSKESGCWRFGKLVDDTPVAKAVAVSAAFPALLPALDESRRYIKRGETAAHRTIVSDGGVYDNLGTSCLVPKRDSEISTNVNEVDFIIACVAGQGVPDGADLPYFWPSRMVATVNTIHRRTHSMTFDLLHRLKASGEIKGFLLPYLGQNDSALPCPPADLVPRDATFDYPTDFDPMSQETLDLIAKRGEQLTRNLIETYHSEL</sequence>
<comment type="caution">
    <text evidence="4">Lacks conserved residue(s) required for the propagation of feature annotation.</text>
</comment>
<dbReference type="Gene3D" id="3.40.1090.10">
    <property type="entry name" value="Cytosolic phospholipase A2 catalytic domain"/>
    <property type="match status" value="1"/>
</dbReference>
<reference evidence="7 8" key="1">
    <citation type="submission" date="2017-05" db="EMBL/GenBank/DDBJ databases">
        <authorList>
            <person name="Varghese N."/>
            <person name="Submissions S."/>
        </authorList>
    </citation>
    <scope>NUCLEOTIDE SEQUENCE [LARGE SCALE GENOMIC DNA]</scope>
    <source>
        <strain evidence="7 8">DSM 29506</strain>
    </source>
</reference>
<dbReference type="EMBL" id="FXTO01000060">
    <property type="protein sequence ID" value="SMO99738.1"/>
    <property type="molecule type" value="Genomic_DNA"/>
</dbReference>
<accession>A0A521FU92</accession>
<dbReference type="InterPro" id="IPR002641">
    <property type="entry name" value="PNPLA_dom"/>
</dbReference>
<evidence type="ECO:0000256" key="2">
    <source>
        <dbReference type="ARBA" id="ARBA00022963"/>
    </source>
</evidence>
<dbReference type="SUPFAM" id="SSF52151">
    <property type="entry name" value="FabD/lysophospholipase-like"/>
    <property type="match status" value="1"/>
</dbReference>
<dbReference type="AlphaFoldDB" id="A0A521FU92"/>
<dbReference type="PANTHER" id="PTHR14226">
    <property type="entry name" value="NEUROPATHY TARGET ESTERASE/SWISS CHEESE D.MELANOGASTER"/>
    <property type="match status" value="1"/>
</dbReference>
<dbReference type="InterPro" id="IPR016035">
    <property type="entry name" value="Acyl_Trfase/lysoPLipase"/>
</dbReference>
<dbReference type="GO" id="GO:0016042">
    <property type="term" value="P:lipid catabolic process"/>
    <property type="evidence" value="ECO:0007669"/>
    <property type="project" value="UniProtKB-UniRule"/>
</dbReference>
<name>A0A521FU92_9RHOB</name>
<keyword evidence="3 4" id="KW-0443">Lipid metabolism</keyword>
<keyword evidence="1 4" id="KW-0378">Hydrolase</keyword>
<evidence type="ECO:0000313" key="8">
    <source>
        <dbReference type="Proteomes" id="UP000316030"/>
    </source>
</evidence>
<protein>
    <submittedName>
        <fullName evidence="7">NTE family protein</fullName>
    </submittedName>
</protein>
<feature type="short sequence motif" description="DGA/G" evidence="4">
    <location>
        <begin position="250"/>
        <end position="252"/>
    </location>
</feature>
<feature type="active site" description="Nucleophile" evidence="4">
    <location>
        <position position="51"/>
    </location>
</feature>
<keyword evidence="8" id="KW-1185">Reference proteome</keyword>